<dbReference type="SUPFAM" id="SSF52540">
    <property type="entry name" value="P-loop containing nucleoside triphosphate hydrolases"/>
    <property type="match status" value="1"/>
</dbReference>
<evidence type="ECO:0000256" key="5">
    <source>
        <dbReference type="ARBA" id="ARBA00049117"/>
    </source>
</evidence>
<dbReference type="Gene3D" id="3.30.1220.10">
    <property type="entry name" value="CobW-like, C-terminal domain"/>
    <property type="match status" value="1"/>
</dbReference>
<name>A0A101A7R4_9MYCO</name>
<keyword evidence="8" id="KW-1185">Reference proteome</keyword>
<dbReference type="SUPFAM" id="SSF90002">
    <property type="entry name" value="Hypothetical protein YjiA, C-terminal domain"/>
    <property type="match status" value="1"/>
</dbReference>
<dbReference type="SMART" id="SM00833">
    <property type="entry name" value="CobW_C"/>
    <property type="match status" value="1"/>
</dbReference>
<gene>
    <name evidence="7" type="ORF">AU192_07650</name>
</gene>
<dbReference type="Gene3D" id="3.40.50.300">
    <property type="entry name" value="P-loop containing nucleotide triphosphate hydrolases"/>
    <property type="match status" value="1"/>
</dbReference>
<evidence type="ECO:0000256" key="1">
    <source>
        <dbReference type="ARBA" id="ARBA00022741"/>
    </source>
</evidence>
<dbReference type="InterPro" id="IPR036627">
    <property type="entry name" value="CobW-likC_sf"/>
</dbReference>
<dbReference type="InterPro" id="IPR051316">
    <property type="entry name" value="Zinc-reg_GTPase_activator"/>
</dbReference>
<dbReference type="CDD" id="cd03112">
    <property type="entry name" value="CobW-like"/>
    <property type="match status" value="1"/>
</dbReference>
<dbReference type="Proteomes" id="UP000053707">
    <property type="component" value="Unassembled WGS sequence"/>
</dbReference>
<dbReference type="PANTHER" id="PTHR13748">
    <property type="entry name" value="COBW-RELATED"/>
    <property type="match status" value="1"/>
</dbReference>
<dbReference type="GO" id="GO:0000166">
    <property type="term" value="F:nucleotide binding"/>
    <property type="evidence" value="ECO:0007669"/>
    <property type="project" value="UniProtKB-KW"/>
</dbReference>
<accession>A0A101A7R4</accession>
<dbReference type="PANTHER" id="PTHR13748:SF62">
    <property type="entry name" value="COBW DOMAIN-CONTAINING PROTEIN"/>
    <property type="match status" value="1"/>
</dbReference>
<sequence length="344" mass="36360">MCRVTATTIPAIALTGYLGAGKTTLLNHVLRQPGARVGVIINDFGELNVDAALVTGQVDEPASIAGGCICCLPDEGGLDDALARLADPKLGLDAIIIEASGLADPIAVSRMIRFSGVERVRPGGIVDVIDAAAHFDTVDDHATPPARYGAATLVVVNKLDQISEDARDETLGRIEKRVRERNPDAHVVGATAGRVDPALLYDVSASVDVGEQLSLRELLVDTEDAHDHPHVHADSVTVTSNGCVDPAALIDLLETPPPGVYRLKGTVAVRYRERTRRYVVNVVGTSVHIANARSTAVANGLVAIGTHLDVDDVRARITAALAPHHGVVSAAGVRRLQRYRRLSV</sequence>
<protein>
    <submittedName>
        <fullName evidence="7">Cobalamin biosynthesis protein CobW</fullName>
    </submittedName>
</protein>
<dbReference type="InterPro" id="IPR027417">
    <property type="entry name" value="P-loop_NTPase"/>
</dbReference>
<dbReference type="Pfam" id="PF02492">
    <property type="entry name" value="cobW"/>
    <property type="match status" value="1"/>
</dbReference>
<evidence type="ECO:0000256" key="3">
    <source>
        <dbReference type="ARBA" id="ARBA00023186"/>
    </source>
</evidence>
<dbReference type="InterPro" id="IPR011629">
    <property type="entry name" value="CobW-like_C"/>
</dbReference>
<dbReference type="Pfam" id="PF07683">
    <property type="entry name" value="CobW_C"/>
    <property type="match status" value="1"/>
</dbReference>
<dbReference type="GO" id="GO:0016787">
    <property type="term" value="F:hydrolase activity"/>
    <property type="evidence" value="ECO:0007669"/>
    <property type="project" value="UniProtKB-KW"/>
</dbReference>
<evidence type="ECO:0000256" key="4">
    <source>
        <dbReference type="ARBA" id="ARBA00034320"/>
    </source>
</evidence>
<dbReference type="AlphaFoldDB" id="A0A101A7R4"/>
<feature type="domain" description="CobW C-terminal" evidence="6">
    <location>
        <begin position="233"/>
        <end position="321"/>
    </location>
</feature>
<organism evidence="7 8">
    <name type="scientific">Mycobacterium lehmannii</name>
    <dbReference type="NCBI Taxonomy" id="2048550"/>
    <lineage>
        <taxon>Bacteria</taxon>
        <taxon>Bacillati</taxon>
        <taxon>Actinomycetota</taxon>
        <taxon>Actinomycetes</taxon>
        <taxon>Mycobacteriales</taxon>
        <taxon>Mycobacteriaceae</taxon>
        <taxon>Mycobacterium</taxon>
    </lineage>
</organism>
<evidence type="ECO:0000313" key="8">
    <source>
        <dbReference type="Proteomes" id="UP000053707"/>
    </source>
</evidence>
<dbReference type="RefSeq" id="WP_064396087.1">
    <property type="nucleotide sequence ID" value="NZ_LQIR01000016.1"/>
</dbReference>
<evidence type="ECO:0000256" key="2">
    <source>
        <dbReference type="ARBA" id="ARBA00022801"/>
    </source>
</evidence>
<dbReference type="InterPro" id="IPR003495">
    <property type="entry name" value="CobW/HypB/UreG_nucleotide-bd"/>
</dbReference>
<comment type="caution">
    <text evidence="7">The sequence shown here is derived from an EMBL/GenBank/DDBJ whole genome shotgun (WGS) entry which is preliminary data.</text>
</comment>
<dbReference type="GO" id="GO:0005737">
    <property type="term" value="C:cytoplasm"/>
    <property type="evidence" value="ECO:0007669"/>
    <property type="project" value="TreeGrafter"/>
</dbReference>
<keyword evidence="2" id="KW-0378">Hydrolase</keyword>
<keyword evidence="1" id="KW-0547">Nucleotide-binding</keyword>
<proteinExistence type="inferred from homology"/>
<reference evidence="7 8" key="1">
    <citation type="submission" date="2016-01" db="EMBL/GenBank/DDBJ databases">
        <authorList>
            <consortium name="TB Trials Study Group"/>
            <person name="Sutton G."/>
            <person name="Brinkac L."/>
            <person name="Sanka R."/>
            <person name="Adams M."/>
            <person name="Lau E.L."/>
            <person name="Macaden R."/>
            <person name="Grewal H.M.S."/>
        </authorList>
    </citation>
    <scope>NUCLEOTIDE SEQUENCE [LARGE SCALE GENOMIC DNA]</scope>
    <source>
        <strain evidence="7 8">IS-1744</strain>
    </source>
</reference>
<dbReference type="EMBL" id="LQIR01000016">
    <property type="protein sequence ID" value="KUI16313.1"/>
    <property type="molecule type" value="Genomic_DNA"/>
</dbReference>
<comment type="catalytic activity">
    <reaction evidence="5">
        <text>GTP + H2O = GDP + phosphate + H(+)</text>
        <dbReference type="Rhea" id="RHEA:19669"/>
        <dbReference type="ChEBI" id="CHEBI:15377"/>
        <dbReference type="ChEBI" id="CHEBI:15378"/>
        <dbReference type="ChEBI" id="CHEBI:37565"/>
        <dbReference type="ChEBI" id="CHEBI:43474"/>
        <dbReference type="ChEBI" id="CHEBI:58189"/>
    </reaction>
    <physiologicalReaction direction="left-to-right" evidence="5">
        <dbReference type="Rhea" id="RHEA:19670"/>
    </physiologicalReaction>
</comment>
<evidence type="ECO:0000259" key="6">
    <source>
        <dbReference type="SMART" id="SM00833"/>
    </source>
</evidence>
<keyword evidence="3" id="KW-0143">Chaperone</keyword>
<comment type="similarity">
    <text evidence="4">Belongs to the SIMIBI class G3E GTPase family. ZNG1 subfamily.</text>
</comment>
<evidence type="ECO:0000313" key="7">
    <source>
        <dbReference type="EMBL" id="KUI16313.1"/>
    </source>
</evidence>